<evidence type="ECO:0000313" key="1">
    <source>
        <dbReference type="EMBL" id="KAF7470294.1"/>
    </source>
</evidence>
<name>A0A5E4ALN7_MARMO</name>
<dbReference type="EMBL" id="WJEC01007545">
    <property type="protein sequence ID" value="KAF7470294.1"/>
    <property type="molecule type" value="Genomic_DNA"/>
</dbReference>
<protein>
    <submittedName>
        <fullName evidence="2">Uncharacterized protein</fullName>
    </submittedName>
</protein>
<reference evidence="2" key="1">
    <citation type="submission" date="2019-04" db="EMBL/GenBank/DDBJ databases">
        <authorList>
            <person name="Alioto T."/>
            <person name="Alioto T."/>
        </authorList>
    </citation>
    <scope>NUCLEOTIDE SEQUENCE [LARGE SCALE GENOMIC DNA]</scope>
</reference>
<accession>A0A5E4ALN7</accession>
<dbReference type="AlphaFoldDB" id="A0A5E4ALN7"/>
<proteinExistence type="predicted"/>
<sequence length="113" mass="12427">MVCSVLSSISKDEAEREGRGGDCPPKWSEAKNYLIHSVSWLRLYGQVFHQWQQGGLLQKILTGAGHSLGALRDQLEEGDEPWKVVEALHTGLLILSDSLASKGPEDSLHSSQM</sequence>
<dbReference type="EMBL" id="CABDUW010000084">
    <property type="protein sequence ID" value="VTJ57651.1"/>
    <property type="molecule type" value="Genomic_DNA"/>
</dbReference>
<dbReference type="Proteomes" id="UP000662637">
    <property type="component" value="Unassembled WGS sequence"/>
</dbReference>
<reference evidence="1" key="2">
    <citation type="submission" date="2020-08" db="EMBL/GenBank/DDBJ databases">
        <authorList>
            <person name="Shumante A."/>
            <person name="Zimin A.V."/>
            <person name="Puiu D."/>
            <person name="Salzberg S.L."/>
        </authorList>
    </citation>
    <scope>NUCLEOTIDE SEQUENCE</scope>
    <source>
        <strain evidence="1">WC2-LM</strain>
        <tissue evidence="1">Liver</tissue>
    </source>
</reference>
<organism evidence="2">
    <name type="scientific">Marmota monax</name>
    <name type="common">Woodchuck</name>
    <dbReference type="NCBI Taxonomy" id="9995"/>
    <lineage>
        <taxon>Eukaryota</taxon>
        <taxon>Metazoa</taxon>
        <taxon>Chordata</taxon>
        <taxon>Craniata</taxon>
        <taxon>Vertebrata</taxon>
        <taxon>Euteleostomi</taxon>
        <taxon>Mammalia</taxon>
        <taxon>Eutheria</taxon>
        <taxon>Euarchontoglires</taxon>
        <taxon>Glires</taxon>
        <taxon>Rodentia</taxon>
        <taxon>Sciuromorpha</taxon>
        <taxon>Sciuridae</taxon>
        <taxon>Xerinae</taxon>
        <taxon>Marmotini</taxon>
        <taxon>Marmota</taxon>
    </lineage>
</organism>
<evidence type="ECO:0000313" key="2">
    <source>
        <dbReference type="EMBL" id="VTJ57651.1"/>
    </source>
</evidence>
<gene>
    <name evidence="1" type="ORF">GHT09_018394</name>
    <name evidence="2" type="ORF">MONAX_5E004377</name>
</gene>